<evidence type="ECO:0000256" key="4">
    <source>
        <dbReference type="ARBA" id="ARBA00017099"/>
    </source>
</evidence>
<accession>A0A443Z7N8</accession>
<keyword evidence="6" id="KW-0521">NADP</keyword>
<evidence type="ECO:0000256" key="1">
    <source>
        <dbReference type="ARBA" id="ARBA00004781"/>
    </source>
</evidence>
<reference evidence="8 9" key="1">
    <citation type="submission" date="2018-12" db="EMBL/GenBank/DDBJ databases">
        <authorList>
            <person name="Li A."/>
            <person name="Zhang M."/>
            <person name="Zhu H."/>
        </authorList>
    </citation>
    <scope>NUCLEOTIDE SEQUENCE [LARGE SCALE GENOMIC DNA]</scope>
    <source>
        <strain evidence="8 9">R04H25</strain>
    </source>
</reference>
<dbReference type="EMBL" id="RSFE01000001">
    <property type="protein sequence ID" value="RWU12944.1"/>
    <property type="molecule type" value="Genomic_DNA"/>
</dbReference>
<dbReference type="GO" id="GO:0005829">
    <property type="term" value="C:cytosol"/>
    <property type="evidence" value="ECO:0007669"/>
    <property type="project" value="TreeGrafter"/>
</dbReference>
<dbReference type="Gene3D" id="3.90.25.10">
    <property type="entry name" value="UDP-galactose 4-epimerase, domain 1"/>
    <property type="match status" value="1"/>
</dbReference>
<comment type="cofactor">
    <cofactor evidence="6">
        <name>Mg(2+)</name>
        <dbReference type="ChEBI" id="CHEBI:18420"/>
    </cofactor>
    <text evidence="6">Binds 1 Mg(2+) ion per monomer.</text>
</comment>
<dbReference type="PANTHER" id="PTHR10491:SF4">
    <property type="entry name" value="METHIONINE ADENOSYLTRANSFERASE 2 SUBUNIT BETA"/>
    <property type="match status" value="1"/>
</dbReference>
<dbReference type="UniPathway" id="UPA00281"/>
<dbReference type="InterPro" id="IPR029903">
    <property type="entry name" value="RmlD-like-bd"/>
</dbReference>
<dbReference type="UniPathway" id="UPA00124"/>
<comment type="similarity">
    <text evidence="2 6">Belongs to the dTDP-4-dehydrorhamnose reductase family.</text>
</comment>
<evidence type="ECO:0000256" key="5">
    <source>
        <dbReference type="ARBA" id="ARBA00048200"/>
    </source>
</evidence>
<dbReference type="OrthoDB" id="9803892at2"/>
<dbReference type="GO" id="GO:0009243">
    <property type="term" value="P:O antigen biosynthetic process"/>
    <property type="evidence" value="ECO:0007669"/>
    <property type="project" value="UniProtKB-UniPathway"/>
</dbReference>
<dbReference type="Proteomes" id="UP000288789">
    <property type="component" value="Unassembled WGS sequence"/>
</dbReference>
<dbReference type="NCBIfam" id="TIGR01214">
    <property type="entry name" value="rmlD"/>
    <property type="match status" value="1"/>
</dbReference>
<evidence type="ECO:0000256" key="2">
    <source>
        <dbReference type="ARBA" id="ARBA00010944"/>
    </source>
</evidence>
<comment type="caution">
    <text evidence="8">The sequence shown here is derived from an EMBL/GenBank/DDBJ whole genome shotgun (WGS) entry which is preliminary data.</text>
</comment>
<evidence type="ECO:0000313" key="8">
    <source>
        <dbReference type="EMBL" id="RWU12944.1"/>
    </source>
</evidence>
<evidence type="ECO:0000256" key="6">
    <source>
        <dbReference type="RuleBase" id="RU364082"/>
    </source>
</evidence>
<dbReference type="RefSeq" id="WP_128351271.1">
    <property type="nucleotide sequence ID" value="NZ_RSFE01000001.1"/>
</dbReference>
<comment type="catalytic activity">
    <reaction evidence="5 6">
        <text>dTDP-beta-L-rhamnose + NADP(+) = dTDP-4-dehydro-beta-L-rhamnose + NADPH + H(+)</text>
        <dbReference type="Rhea" id="RHEA:21796"/>
        <dbReference type="ChEBI" id="CHEBI:15378"/>
        <dbReference type="ChEBI" id="CHEBI:57510"/>
        <dbReference type="ChEBI" id="CHEBI:57783"/>
        <dbReference type="ChEBI" id="CHEBI:58349"/>
        <dbReference type="ChEBI" id="CHEBI:62830"/>
        <dbReference type="EC" id="1.1.1.133"/>
    </reaction>
</comment>
<organism evidence="8 9">
    <name type="scientific">Pseudidiomarina gelatinasegens</name>
    <dbReference type="NCBI Taxonomy" id="2487740"/>
    <lineage>
        <taxon>Bacteria</taxon>
        <taxon>Pseudomonadati</taxon>
        <taxon>Pseudomonadota</taxon>
        <taxon>Gammaproteobacteria</taxon>
        <taxon>Alteromonadales</taxon>
        <taxon>Idiomarinaceae</taxon>
        <taxon>Pseudidiomarina</taxon>
    </lineage>
</organism>
<evidence type="ECO:0000259" key="7">
    <source>
        <dbReference type="Pfam" id="PF04321"/>
    </source>
</evidence>
<gene>
    <name evidence="8" type="primary">rfbD</name>
    <name evidence="8" type="ORF">EGC76_01635</name>
</gene>
<evidence type="ECO:0000256" key="3">
    <source>
        <dbReference type="ARBA" id="ARBA00012929"/>
    </source>
</evidence>
<dbReference type="GO" id="GO:0019305">
    <property type="term" value="P:dTDP-rhamnose biosynthetic process"/>
    <property type="evidence" value="ECO:0007669"/>
    <property type="project" value="UniProtKB-UniPathway"/>
</dbReference>
<sequence length="292" mass="32392">MRILVTGVNGQVGFEIVRSLSIYGEILAPVRSELDLTRLEAVNDYLQATQPDVIVNAAAYTAVDKAETEQDLAFRINAELPAELAKYAQRNSAFLVHFSSDYVYPGSGDISWKETDEPAPLSTYGSSKLAGDEAIISSKANAVILRTSWVYSARGNNFMKTMLRLAKERKSLSVVADQVGAPTAARLLAQVATEFVAKRNEIESGVYHIAPKGETSWHGFANKIFELSRQLGEKLDIETVQAISTEEYPTPAKRPLNSRLNTNKIESELGIELPRWQSQLELTLKEYFGRFN</sequence>
<dbReference type="Gene3D" id="3.40.50.720">
    <property type="entry name" value="NAD(P)-binding Rossmann-like Domain"/>
    <property type="match status" value="1"/>
</dbReference>
<dbReference type="AlphaFoldDB" id="A0A443Z7N8"/>
<dbReference type="PANTHER" id="PTHR10491">
    <property type="entry name" value="DTDP-4-DEHYDRORHAMNOSE REDUCTASE"/>
    <property type="match status" value="1"/>
</dbReference>
<dbReference type="SUPFAM" id="SSF51735">
    <property type="entry name" value="NAD(P)-binding Rossmann-fold domains"/>
    <property type="match status" value="1"/>
</dbReference>
<keyword evidence="6 8" id="KW-0560">Oxidoreductase</keyword>
<protein>
    <recommendedName>
        <fullName evidence="4 6">dTDP-4-dehydrorhamnose reductase</fullName>
        <ecNumber evidence="3 6">1.1.1.133</ecNumber>
    </recommendedName>
</protein>
<dbReference type="InterPro" id="IPR005913">
    <property type="entry name" value="dTDP_dehydrorham_reduct"/>
</dbReference>
<name>A0A443Z7N8_9GAMM</name>
<keyword evidence="9" id="KW-1185">Reference proteome</keyword>
<dbReference type="InterPro" id="IPR036291">
    <property type="entry name" value="NAD(P)-bd_dom_sf"/>
</dbReference>
<dbReference type="GO" id="GO:0008831">
    <property type="term" value="F:dTDP-4-dehydrorhamnose reductase activity"/>
    <property type="evidence" value="ECO:0007669"/>
    <property type="project" value="UniProtKB-EC"/>
</dbReference>
<dbReference type="CDD" id="cd05254">
    <property type="entry name" value="dTDP_HR_like_SDR_e"/>
    <property type="match status" value="1"/>
</dbReference>
<comment type="pathway">
    <text evidence="1 6">Carbohydrate biosynthesis; dTDP-L-rhamnose biosynthesis.</text>
</comment>
<comment type="function">
    <text evidence="6">Catalyzes the reduction of dTDP-6-deoxy-L-lyxo-4-hexulose to yield dTDP-L-rhamnose.</text>
</comment>
<dbReference type="EC" id="1.1.1.133" evidence="3 6"/>
<dbReference type="Pfam" id="PF04321">
    <property type="entry name" value="RmlD_sub_bind"/>
    <property type="match status" value="1"/>
</dbReference>
<feature type="domain" description="RmlD-like substrate binding" evidence="7">
    <location>
        <begin position="1"/>
        <end position="287"/>
    </location>
</feature>
<evidence type="ECO:0000313" key="9">
    <source>
        <dbReference type="Proteomes" id="UP000288789"/>
    </source>
</evidence>
<proteinExistence type="inferred from homology"/>